<proteinExistence type="predicted"/>
<gene>
    <name evidence="2" type="ORF">SAMN05443638_1071</name>
</gene>
<evidence type="ECO:0000313" key="3">
    <source>
        <dbReference type="Proteomes" id="UP000184035"/>
    </source>
</evidence>
<protein>
    <submittedName>
        <fullName evidence="2">Uncharacterized protein</fullName>
    </submittedName>
</protein>
<organism evidence="2 3">
    <name type="scientific">Clostridium fallax</name>
    <dbReference type="NCBI Taxonomy" id="1533"/>
    <lineage>
        <taxon>Bacteria</taxon>
        <taxon>Bacillati</taxon>
        <taxon>Bacillota</taxon>
        <taxon>Clostridia</taxon>
        <taxon>Eubacteriales</taxon>
        <taxon>Clostridiaceae</taxon>
        <taxon>Clostridium</taxon>
    </lineage>
</organism>
<reference evidence="2 3" key="1">
    <citation type="submission" date="2016-11" db="EMBL/GenBank/DDBJ databases">
        <authorList>
            <person name="Jaros S."/>
            <person name="Januszkiewicz K."/>
            <person name="Wedrychowicz H."/>
        </authorList>
    </citation>
    <scope>NUCLEOTIDE SEQUENCE [LARGE SCALE GENOMIC DNA]</scope>
    <source>
        <strain evidence="2 3">DSM 2631</strain>
    </source>
</reference>
<dbReference type="RefSeq" id="WP_208974712.1">
    <property type="nucleotide sequence ID" value="NZ_FQVM01000007.1"/>
</dbReference>
<feature type="non-terminal residue" evidence="2">
    <location>
        <position position="1"/>
    </location>
</feature>
<dbReference type="EMBL" id="FQVM01000007">
    <property type="protein sequence ID" value="SHE65227.1"/>
    <property type="molecule type" value="Genomic_DNA"/>
</dbReference>
<sequence>LFKDMKVNDLSDINKISLLVLSKLILFIFILSSVVNMDYYKLCLINNKIKCNTCLYLLNTFS</sequence>
<accession>A0A1M4V8L4</accession>
<keyword evidence="1" id="KW-0472">Membrane</keyword>
<keyword evidence="3" id="KW-1185">Reference proteome</keyword>
<dbReference type="AlphaFoldDB" id="A0A1M4V8L4"/>
<name>A0A1M4V8L4_9CLOT</name>
<evidence type="ECO:0000313" key="2">
    <source>
        <dbReference type="EMBL" id="SHE65227.1"/>
    </source>
</evidence>
<evidence type="ECO:0000256" key="1">
    <source>
        <dbReference type="SAM" id="Phobius"/>
    </source>
</evidence>
<dbReference type="Proteomes" id="UP000184035">
    <property type="component" value="Unassembled WGS sequence"/>
</dbReference>
<feature type="transmembrane region" description="Helical" evidence="1">
    <location>
        <begin position="20"/>
        <end position="40"/>
    </location>
</feature>
<keyword evidence="1" id="KW-0812">Transmembrane</keyword>
<keyword evidence="1" id="KW-1133">Transmembrane helix</keyword>